<evidence type="ECO:0000256" key="6">
    <source>
        <dbReference type="ARBA" id="ARBA00022806"/>
    </source>
</evidence>
<accession>A0A9Q8PGY3</accession>
<evidence type="ECO:0000256" key="3">
    <source>
        <dbReference type="ARBA" id="ARBA00022664"/>
    </source>
</evidence>
<evidence type="ECO:0000259" key="13">
    <source>
        <dbReference type="PROSITE" id="PS51194"/>
    </source>
</evidence>
<dbReference type="GO" id="GO:0016787">
    <property type="term" value="F:hydrolase activity"/>
    <property type="evidence" value="ECO:0007669"/>
    <property type="project" value="UniProtKB-KW"/>
</dbReference>
<keyword evidence="3" id="KW-0507">mRNA processing</keyword>
<evidence type="ECO:0000256" key="5">
    <source>
        <dbReference type="ARBA" id="ARBA00022801"/>
    </source>
</evidence>
<dbReference type="Pfam" id="PF00271">
    <property type="entry name" value="Helicase_C"/>
    <property type="match status" value="1"/>
</dbReference>
<dbReference type="Proteomes" id="UP000756132">
    <property type="component" value="Chromosome 9"/>
</dbReference>
<dbReference type="InterPro" id="IPR002464">
    <property type="entry name" value="DNA/RNA_helicase_DEAH_CS"/>
</dbReference>
<keyword evidence="7" id="KW-0067">ATP-binding</keyword>
<dbReference type="GO" id="GO:0071006">
    <property type="term" value="C:U2-type catalytic step 1 spliceosome"/>
    <property type="evidence" value="ECO:0007669"/>
    <property type="project" value="UniProtKB-ARBA"/>
</dbReference>
<keyword evidence="5" id="KW-0378">Hydrolase</keyword>
<organism evidence="14 15">
    <name type="scientific">Passalora fulva</name>
    <name type="common">Tomato leaf mold</name>
    <name type="synonym">Cladosporium fulvum</name>
    <dbReference type="NCBI Taxonomy" id="5499"/>
    <lineage>
        <taxon>Eukaryota</taxon>
        <taxon>Fungi</taxon>
        <taxon>Dikarya</taxon>
        <taxon>Ascomycota</taxon>
        <taxon>Pezizomycotina</taxon>
        <taxon>Dothideomycetes</taxon>
        <taxon>Dothideomycetidae</taxon>
        <taxon>Mycosphaerellales</taxon>
        <taxon>Mycosphaerellaceae</taxon>
        <taxon>Fulvia</taxon>
    </lineage>
</organism>
<evidence type="ECO:0000313" key="14">
    <source>
        <dbReference type="EMBL" id="UJO22222.1"/>
    </source>
</evidence>
<keyword evidence="6 14" id="KW-0347">Helicase</keyword>
<keyword evidence="9" id="KW-0539">Nucleus</keyword>
<dbReference type="InterPro" id="IPR048333">
    <property type="entry name" value="HA2_WH"/>
</dbReference>
<dbReference type="AlphaFoldDB" id="A0A9Q8PGY3"/>
<dbReference type="PROSITE" id="PS00690">
    <property type="entry name" value="DEAH_ATP_HELICASE"/>
    <property type="match status" value="1"/>
</dbReference>
<reference evidence="14" key="2">
    <citation type="journal article" date="2022" name="Microb. Genom.">
        <title>A chromosome-scale genome assembly of the tomato pathogen Cladosporium fulvum reveals a compartmentalized genome architecture and the presence of a dispensable chromosome.</title>
        <authorList>
            <person name="Zaccaron A.Z."/>
            <person name="Chen L.H."/>
            <person name="Samaras A."/>
            <person name="Stergiopoulos I."/>
        </authorList>
    </citation>
    <scope>NUCLEOTIDE SEQUENCE</scope>
    <source>
        <strain evidence="14">Race5_Kim</strain>
    </source>
</reference>
<name>A0A9Q8PGY3_PASFU</name>
<feature type="compositionally biased region" description="Basic and acidic residues" evidence="11">
    <location>
        <begin position="197"/>
        <end position="248"/>
    </location>
</feature>
<dbReference type="GeneID" id="71988716"/>
<dbReference type="KEGG" id="ffu:CLAFUR5_08838"/>
<evidence type="ECO:0000256" key="4">
    <source>
        <dbReference type="ARBA" id="ARBA00022741"/>
    </source>
</evidence>
<keyword evidence="4" id="KW-0547">Nucleotide-binding</keyword>
<comment type="subcellular location">
    <subcellularLocation>
        <location evidence="1">Nucleus</location>
    </subcellularLocation>
</comment>
<proteinExistence type="predicted"/>
<feature type="domain" description="Helicase ATP-binding" evidence="12">
    <location>
        <begin position="449"/>
        <end position="613"/>
    </location>
</feature>
<evidence type="ECO:0000256" key="7">
    <source>
        <dbReference type="ARBA" id="ARBA00022840"/>
    </source>
</evidence>
<dbReference type="Pfam" id="PF07717">
    <property type="entry name" value="OB_NTP_bind"/>
    <property type="match status" value="1"/>
</dbReference>
<dbReference type="SUPFAM" id="SSF52540">
    <property type="entry name" value="P-loop containing nucleoside triphosphate hydrolases"/>
    <property type="match status" value="1"/>
</dbReference>
<feature type="compositionally biased region" description="Basic and acidic residues" evidence="11">
    <location>
        <begin position="104"/>
        <end position="135"/>
    </location>
</feature>
<dbReference type="PANTHER" id="PTHR18934:SF83">
    <property type="entry name" value="PRE-MRNA-SPLICING FACTOR ATP-DEPENDENT RNA HELICASE DHX16"/>
    <property type="match status" value="1"/>
</dbReference>
<dbReference type="CDD" id="cd18791">
    <property type="entry name" value="SF2_C_RHA"/>
    <property type="match status" value="1"/>
</dbReference>
<keyword evidence="8" id="KW-0508">mRNA splicing</keyword>
<feature type="region of interest" description="Disordered" evidence="11">
    <location>
        <begin position="69"/>
        <end position="248"/>
    </location>
</feature>
<feature type="region of interest" description="Disordered" evidence="11">
    <location>
        <begin position="271"/>
        <end position="290"/>
    </location>
</feature>
<keyword evidence="15" id="KW-1185">Reference proteome</keyword>
<evidence type="ECO:0000259" key="12">
    <source>
        <dbReference type="PROSITE" id="PS51192"/>
    </source>
</evidence>
<dbReference type="GO" id="GO:0008380">
    <property type="term" value="P:RNA splicing"/>
    <property type="evidence" value="ECO:0007669"/>
    <property type="project" value="UniProtKB-KW"/>
</dbReference>
<feature type="compositionally biased region" description="Basic residues" evidence="11">
    <location>
        <begin position="78"/>
        <end position="89"/>
    </location>
</feature>
<dbReference type="RefSeq" id="XP_047766588.1">
    <property type="nucleotide sequence ID" value="XM_047907986.1"/>
</dbReference>
<dbReference type="SMART" id="SM00847">
    <property type="entry name" value="HA2"/>
    <property type="match status" value="1"/>
</dbReference>
<dbReference type="InterPro" id="IPR011709">
    <property type="entry name" value="DEAD-box_helicase_OB_fold"/>
</dbReference>
<reference evidence="14" key="1">
    <citation type="submission" date="2021-12" db="EMBL/GenBank/DDBJ databases">
        <authorList>
            <person name="Zaccaron A."/>
            <person name="Stergiopoulos I."/>
        </authorList>
    </citation>
    <scope>NUCLEOTIDE SEQUENCE</scope>
    <source>
        <strain evidence="14">Race5_Kim</strain>
    </source>
</reference>
<evidence type="ECO:0000256" key="1">
    <source>
        <dbReference type="ARBA" id="ARBA00004123"/>
    </source>
</evidence>
<evidence type="ECO:0000256" key="11">
    <source>
        <dbReference type="SAM" id="MobiDB-lite"/>
    </source>
</evidence>
<dbReference type="Pfam" id="PF21010">
    <property type="entry name" value="HA2_C"/>
    <property type="match status" value="1"/>
</dbReference>
<comment type="catalytic activity">
    <reaction evidence="10">
        <text>ATP + H2O = ADP + phosphate + H(+)</text>
        <dbReference type="Rhea" id="RHEA:13065"/>
        <dbReference type="ChEBI" id="CHEBI:15377"/>
        <dbReference type="ChEBI" id="CHEBI:15378"/>
        <dbReference type="ChEBI" id="CHEBI:30616"/>
        <dbReference type="ChEBI" id="CHEBI:43474"/>
        <dbReference type="ChEBI" id="CHEBI:456216"/>
        <dbReference type="EC" id="3.6.4.13"/>
    </reaction>
</comment>
<feature type="compositionally biased region" description="Basic and acidic residues" evidence="11">
    <location>
        <begin position="143"/>
        <end position="153"/>
    </location>
</feature>
<dbReference type="FunFam" id="3.40.50.300:FF:000726">
    <property type="entry name" value="Pre-mRNA-splicing factor ATP-dependent RNA helicase"/>
    <property type="match status" value="1"/>
</dbReference>
<dbReference type="InterPro" id="IPR027417">
    <property type="entry name" value="P-loop_NTPase"/>
</dbReference>
<dbReference type="SMART" id="SM00490">
    <property type="entry name" value="HELICc"/>
    <property type="match status" value="1"/>
</dbReference>
<evidence type="ECO:0000256" key="10">
    <source>
        <dbReference type="ARBA" id="ARBA00047984"/>
    </source>
</evidence>
<feature type="domain" description="Helicase C-terminal" evidence="13">
    <location>
        <begin position="638"/>
        <end position="812"/>
    </location>
</feature>
<dbReference type="Gene3D" id="1.20.120.1080">
    <property type="match status" value="1"/>
</dbReference>
<dbReference type="PROSITE" id="PS51192">
    <property type="entry name" value="HELICASE_ATP_BIND_1"/>
    <property type="match status" value="1"/>
</dbReference>
<dbReference type="GO" id="GO:0006397">
    <property type="term" value="P:mRNA processing"/>
    <property type="evidence" value="ECO:0007669"/>
    <property type="project" value="UniProtKB-KW"/>
</dbReference>
<dbReference type="GO" id="GO:0003724">
    <property type="term" value="F:RNA helicase activity"/>
    <property type="evidence" value="ECO:0007669"/>
    <property type="project" value="UniProtKB-EC"/>
</dbReference>
<dbReference type="OMA" id="PLDPMMS"/>
<dbReference type="GO" id="GO:0003723">
    <property type="term" value="F:RNA binding"/>
    <property type="evidence" value="ECO:0007669"/>
    <property type="project" value="TreeGrafter"/>
</dbReference>
<dbReference type="EMBL" id="CP090171">
    <property type="protein sequence ID" value="UJO22222.1"/>
    <property type="molecule type" value="Genomic_DNA"/>
</dbReference>
<feature type="compositionally biased region" description="Acidic residues" evidence="11">
    <location>
        <begin position="154"/>
        <end position="163"/>
    </location>
</feature>
<sequence>MGDLRRYVSDHLLKLVGGSEDMMVDFVVSTAQSAKSSGALLGKLSGMLDSNDADLKRFSDDLFARLAQPASNASSMPRRAKPKEAKKKYALIGMDVEEEAAPAPKKEEKSRPRDSERKSKHRSDRERRRSRSGERHSKKIRRRDADFDDRWGDNESDEEEEEFPSPPAKRTRFDDGSASPSRRTPDKDEPEEDEEEKDRREREAFEERLKNKDAGSTKKVVEDRSSKREEKDAERRAQAGKLTAEEMKALRLRSRQDYLKKRSTQELALLRRQVADEEEEERTNPTLSQAEKDEFARNREALRLAEERENIDDHFDGYAMPEDYITEKGKMDMKKKSDALYSRYVDRDAQGRERFVTEHEEWEREQLEKTKAQILVADRTNEGEYEYVFDEEQQLKWVTDAAMKGGMSEMKSQEERLMAQQLLAAERKAKTIEEKRKTLPVYQYRQQFLDAVREYQILIIVGETGSGKTTQLPQYLYEDGFAKNGQKIGCTQPRRVAAMSVAARVAEEVGVKLGNEVGYAIRFEDATTDKTVLKYMTDGMLLREFLTEPDLGGYAAMMIDEAHERTLHTDILFGLIKDIARGRPDLKLLISSATLDAQKFSEFFDDAPILNIPGRTYDVEMNYSLQPEANYLSAAITTVFQIHLSQPMPGDILVFLTGQDEIEQAEQSLQETARKLGQAAPELMICPIYANLPTDLQQRIFDPTPPKVRKVVLATNIAETSLTIDNIVYVIDPGYVKENRYTPATNMESLVAVPISRASANQRAGRAGRTGPGKCFRLYTKWAYYNDLPESTTPEIQRTNLNSIVLMLKSLGINDLINFDFMDPPAPDMLIRSLEQLYALGALNDKGELTKVGRQMAEFPTDPMLAKAVLQADKEGCVEEILSIIAMLGEASALFYRPKDKKLQADAARARFTVKEGGDHLTYLNIWNQWVDSDFSYVWARENFLQQRSLTRARDVRDQLAKLCDRVEVTLSTCGASNLPPIQRSITAGFFPNAARLQRGGDSYRTVKNNMTVHIHPSSVLMDVRPKWVIFYELVLTSKEFMRSVMPLQPEWLTEVAPHYYKPKDVEALGVDKAMPKIRS</sequence>
<dbReference type="FunFam" id="3.40.50.300:FF:000007">
    <property type="entry name" value="Pre-mRNA-splicing factor ATP-dependent RNA helicase"/>
    <property type="match status" value="1"/>
</dbReference>
<dbReference type="InterPro" id="IPR014001">
    <property type="entry name" value="Helicase_ATP-bd"/>
</dbReference>
<dbReference type="InterPro" id="IPR007502">
    <property type="entry name" value="Helicase-assoc_dom"/>
</dbReference>
<evidence type="ECO:0000256" key="2">
    <source>
        <dbReference type="ARBA" id="ARBA00012552"/>
    </source>
</evidence>
<protein>
    <recommendedName>
        <fullName evidence="2">RNA helicase</fullName>
        <ecNumber evidence="2">3.6.4.13</ecNumber>
    </recommendedName>
</protein>
<dbReference type="Gene3D" id="3.40.50.300">
    <property type="entry name" value="P-loop containing nucleotide triphosphate hydrolases"/>
    <property type="match status" value="2"/>
</dbReference>
<dbReference type="FunFam" id="1.20.120.1080:FF:000001">
    <property type="entry name" value="Pre-mRNA-splicing factor ATP-dependent RNA helicase"/>
    <property type="match status" value="1"/>
</dbReference>
<dbReference type="PANTHER" id="PTHR18934">
    <property type="entry name" value="ATP-DEPENDENT RNA HELICASE"/>
    <property type="match status" value="1"/>
</dbReference>
<dbReference type="InterPro" id="IPR001650">
    <property type="entry name" value="Helicase_C-like"/>
</dbReference>
<gene>
    <name evidence="14" type="ORF">CLAFUR5_08838</name>
</gene>
<dbReference type="PROSITE" id="PS51194">
    <property type="entry name" value="HELICASE_CTER"/>
    <property type="match status" value="1"/>
</dbReference>
<dbReference type="SMART" id="SM00487">
    <property type="entry name" value="DEXDc"/>
    <property type="match status" value="1"/>
</dbReference>
<dbReference type="OrthoDB" id="10253254at2759"/>
<dbReference type="Pfam" id="PF04408">
    <property type="entry name" value="WHD_HA2"/>
    <property type="match status" value="1"/>
</dbReference>
<dbReference type="GO" id="GO:0071013">
    <property type="term" value="C:catalytic step 2 spliceosome"/>
    <property type="evidence" value="ECO:0007669"/>
    <property type="project" value="TreeGrafter"/>
</dbReference>
<evidence type="ECO:0000256" key="8">
    <source>
        <dbReference type="ARBA" id="ARBA00023187"/>
    </source>
</evidence>
<evidence type="ECO:0000256" key="9">
    <source>
        <dbReference type="ARBA" id="ARBA00023242"/>
    </source>
</evidence>
<dbReference type="EC" id="3.6.4.13" evidence="2"/>
<dbReference type="GO" id="GO:0005524">
    <property type="term" value="F:ATP binding"/>
    <property type="evidence" value="ECO:0007669"/>
    <property type="project" value="UniProtKB-KW"/>
</dbReference>
<evidence type="ECO:0000313" key="15">
    <source>
        <dbReference type="Proteomes" id="UP000756132"/>
    </source>
</evidence>